<dbReference type="PANTHER" id="PTHR24148:SF82">
    <property type="entry name" value="HETEROKARYON INCOMPATIBILITY DOMAIN-CONTAINING PROTEIN"/>
    <property type="match status" value="1"/>
</dbReference>
<name>A0ABR1YUM2_9PEZI</name>
<evidence type="ECO:0000259" key="1">
    <source>
        <dbReference type="Pfam" id="PF06985"/>
    </source>
</evidence>
<evidence type="ECO:0000313" key="3">
    <source>
        <dbReference type="Proteomes" id="UP001492380"/>
    </source>
</evidence>
<dbReference type="Proteomes" id="UP001492380">
    <property type="component" value="Unassembled WGS sequence"/>
</dbReference>
<gene>
    <name evidence="2" type="ORF">HDK90DRAFT_465427</name>
</gene>
<sequence>MCRAWVNFVREASIKIEYDLKRTPEKEKLAMTGVGDNLESDTRFQLNYFAKLDPTLQEFGVLEIEPGRFDDPICGRFDIISLVGVSRKNSSDFCALSYCWGEAQDPSKIMLKADNFEGKGPATIPFDASRNVEQAVRRLREATRPLRIWIDALCINQMNGEEKAQQVGMMDKVYSLADVVHIWLGEKTLVTEMGLRIVRDFYNLHHGVCGNDGAPCRCPPGSDHALSKDQAKTAWEQQVHRGIWDLYDVHSVAKTSRQEIQPLKPPAVVMQALFHNPWFSRVWVVQEALLSKRAIVHSRDQIAEWDQVLDVVERLEVFRDGLPSILDVFVDAMDLKATDRRDKLFALLSFGFDTQNRKSRPEELMPDYETDAKWLFAKFTQWWIRRYKSLKILSYVHLEPSRAWRRTTPTPRATLQYEAASARPTWTVPSEGQGKWKRTLLADQRWNFCATESTVPDDSLLVTLSEEPRICFRGYEVSPICLIRHSGFCPSEIYREIPNAGPREVFGRDDLPDMQGEMVDVFEWIFDPSGSHNHWSPGYSRNQWEVSKEPALEFRVLLQDHWGYFKRDPLESIRTRSISEEQAQTDKKIKMVRFNARHLPPCLDPCFFVAPNGMCGLCPWRAREGDVIALLQGGSVPYLLRPVKEDDGETTSPSDKEDTVGTFELVGECYVDGIMHGEFWRKCVQEERRPQIFTLV</sequence>
<dbReference type="Pfam" id="PF06985">
    <property type="entry name" value="HET"/>
    <property type="match status" value="1"/>
</dbReference>
<dbReference type="InterPro" id="IPR052895">
    <property type="entry name" value="HetReg/Transcr_Mod"/>
</dbReference>
<dbReference type="PANTHER" id="PTHR24148">
    <property type="entry name" value="ANKYRIN REPEAT DOMAIN-CONTAINING PROTEIN 39 HOMOLOG-RELATED"/>
    <property type="match status" value="1"/>
</dbReference>
<comment type="caution">
    <text evidence="2">The sequence shown here is derived from an EMBL/GenBank/DDBJ whole genome shotgun (WGS) entry which is preliminary data.</text>
</comment>
<reference evidence="2 3" key="1">
    <citation type="submission" date="2024-04" db="EMBL/GenBank/DDBJ databases">
        <title>Phyllosticta paracitricarpa is synonymous to the EU quarantine fungus P. citricarpa based on phylogenomic analyses.</title>
        <authorList>
            <consortium name="Lawrence Berkeley National Laboratory"/>
            <person name="Van Ingen-Buijs V.A."/>
            <person name="Van Westerhoven A.C."/>
            <person name="Haridas S."/>
            <person name="Skiadas P."/>
            <person name="Martin F."/>
            <person name="Groenewald J.Z."/>
            <person name="Crous P.W."/>
            <person name="Seidl M.F."/>
        </authorList>
    </citation>
    <scope>NUCLEOTIDE SEQUENCE [LARGE SCALE GENOMIC DNA]</scope>
    <source>
        <strain evidence="2 3">CBS 123374</strain>
    </source>
</reference>
<dbReference type="InterPro" id="IPR010730">
    <property type="entry name" value="HET"/>
</dbReference>
<proteinExistence type="predicted"/>
<organism evidence="2 3">
    <name type="scientific">Phyllosticta capitalensis</name>
    <dbReference type="NCBI Taxonomy" id="121624"/>
    <lineage>
        <taxon>Eukaryota</taxon>
        <taxon>Fungi</taxon>
        <taxon>Dikarya</taxon>
        <taxon>Ascomycota</taxon>
        <taxon>Pezizomycotina</taxon>
        <taxon>Dothideomycetes</taxon>
        <taxon>Dothideomycetes incertae sedis</taxon>
        <taxon>Botryosphaeriales</taxon>
        <taxon>Phyllostictaceae</taxon>
        <taxon>Phyllosticta</taxon>
    </lineage>
</organism>
<protein>
    <submittedName>
        <fullName evidence="2">Heterokaryon incompatibility protein-domain-containing protein</fullName>
    </submittedName>
</protein>
<feature type="domain" description="Heterokaryon incompatibility" evidence="1">
    <location>
        <begin position="93"/>
        <end position="287"/>
    </location>
</feature>
<dbReference type="Pfam" id="PF26639">
    <property type="entry name" value="Het-6_barrel"/>
    <property type="match status" value="1"/>
</dbReference>
<accession>A0ABR1YUM2</accession>
<keyword evidence="3" id="KW-1185">Reference proteome</keyword>
<dbReference type="EMBL" id="JBBWRZ010000004">
    <property type="protein sequence ID" value="KAK8238648.1"/>
    <property type="molecule type" value="Genomic_DNA"/>
</dbReference>
<evidence type="ECO:0000313" key="2">
    <source>
        <dbReference type="EMBL" id="KAK8238648.1"/>
    </source>
</evidence>